<protein>
    <recommendedName>
        <fullName evidence="2 8">Carbonic anhydrase</fullName>
        <ecNumber evidence="2 8">4.2.1.1</ecNumber>
    </recommendedName>
    <alternativeName>
        <fullName evidence="8">Carbonate dehydratase</fullName>
    </alternativeName>
</protein>
<comment type="catalytic activity">
    <reaction evidence="6 8">
        <text>hydrogencarbonate + H(+) = CO2 + H2O</text>
        <dbReference type="Rhea" id="RHEA:10748"/>
        <dbReference type="ChEBI" id="CHEBI:15377"/>
        <dbReference type="ChEBI" id="CHEBI:15378"/>
        <dbReference type="ChEBI" id="CHEBI:16526"/>
        <dbReference type="ChEBI" id="CHEBI:17544"/>
        <dbReference type="EC" id="4.2.1.1"/>
    </reaction>
</comment>
<dbReference type="Gene3D" id="3.40.1050.10">
    <property type="entry name" value="Carbonic anhydrase"/>
    <property type="match status" value="1"/>
</dbReference>
<dbReference type="KEGG" id="act:ACLA_007940"/>
<dbReference type="GO" id="GO:0008270">
    <property type="term" value="F:zinc ion binding"/>
    <property type="evidence" value="ECO:0007669"/>
    <property type="project" value="UniProtKB-UniRule"/>
</dbReference>
<feature type="binding site" evidence="7">
    <location>
        <position position="88"/>
    </location>
    <ligand>
        <name>Zn(2+)</name>
        <dbReference type="ChEBI" id="CHEBI:29105"/>
    </ligand>
</feature>
<dbReference type="InterPro" id="IPR036874">
    <property type="entry name" value="Carbonic_anhydrase_sf"/>
</dbReference>
<keyword evidence="4 7" id="KW-0862">Zinc</keyword>
<evidence type="ECO:0000256" key="6">
    <source>
        <dbReference type="ARBA" id="ARBA00048348"/>
    </source>
</evidence>
<dbReference type="RefSeq" id="XP_001273460.1">
    <property type="nucleotide sequence ID" value="XM_001273459.1"/>
</dbReference>
<dbReference type="AlphaFoldDB" id="A1CDV7"/>
<feature type="binding site" evidence="7">
    <location>
        <position position="91"/>
    </location>
    <ligand>
        <name>Zn(2+)</name>
        <dbReference type="ChEBI" id="CHEBI:29105"/>
    </ligand>
</feature>
<dbReference type="eggNOG" id="KOG1578">
    <property type="taxonomic scope" value="Eukaryota"/>
</dbReference>
<evidence type="ECO:0000256" key="4">
    <source>
        <dbReference type="ARBA" id="ARBA00022833"/>
    </source>
</evidence>
<accession>A1CDV7</accession>
<dbReference type="GO" id="GO:0034599">
    <property type="term" value="P:cellular response to oxidative stress"/>
    <property type="evidence" value="ECO:0007669"/>
    <property type="project" value="TreeGrafter"/>
</dbReference>
<evidence type="ECO:0000256" key="3">
    <source>
        <dbReference type="ARBA" id="ARBA00022723"/>
    </source>
</evidence>
<evidence type="ECO:0000256" key="5">
    <source>
        <dbReference type="ARBA" id="ARBA00023239"/>
    </source>
</evidence>
<feature type="binding site" evidence="7">
    <location>
        <position position="35"/>
    </location>
    <ligand>
        <name>Zn(2+)</name>
        <dbReference type="ChEBI" id="CHEBI:29105"/>
    </ligand>
</feature>
<evidence type="ECO:0000313" key="10">
    <source>
        <dbReference type="Proteomes" id="UP000006701"/>
    </source>
</evidence>
<dbReference type="STRING" id="344612.A1CDV7"/>
<dbReference type="EC" id="4.2.1.1" evidence="2 8"/>
<dbReference type="PROSITE" id="PS51257">
    <property type="entry name" value="PROKAR_LIPOPROTEIN"/>
    <property type="match status" value="1"/>
</dbReference>
<reference evidence="9 10" key="1">
    <citation type="journal article" date="2008" name="PLoS Genet.">
        <title>Genomic islands in the pathogenic filamentous fungus Aspergillus fumigatus.</title>
        <authorList>
            <person name="Fedorova N.D."/>
            <person name="Khaldi N."/>
            <person name="Joardar V.S."/>
            <person name="Maiti R."/>
            <person name="Amedeo P."/>
            <person name="Anderson M.J."/>
            <person name="Crabtree J."/>
            <person name="Silva J.C."/>
            <person name="Badger J.H."/>
            <person name="Albarraq A."/>
            <person name="Angiuoli S."/>
            <person name="Bussey H."/>
            <person name="Bowyer P."/>
            <person name="Cotty P.J."/>
            <person name="Dyer P.S."/>
            <person name="Egan A."/>
            <person name="Galens K."/>
            <person name="Fraser-Liggett C.M."/>
            <person name="Haas B.J."/>
            <person name="Inman J.M."/>
            <person name="Kent R."/>
            <person name="Lemieux S."/>
            <person name="Malavazi I."/>
            <person name="Orvis J."/>
            <person name="Roemer T."/>
            <person name="Ronning C.M."/>
            <person name="Sundaram J.P."/>
            <person name="Sutton G."/>
            <person name="Turner G."/>
            <person name="Venter J.C."/>
            <person name="White O.R."/>
            <person name="Whitty B.R."/>
            <person name="Youngman P."/>
            <person name="Wolfe K.H."/>
            <person name="Goldman G.H."/>
            <person name="Wortman J.R."/>
            <person name="Jiang B."/>
            <person name="Denning D.W."/>
            <person name="Nierman W.C."/>
        </authorList>
    </citation>
    <scope>NUCLEOTIDE SEQUENCE [LARGE SCALE GENOMIC DNA]</scope>
    <source>
        <strain evidence="10">ATCC 1007 / CBS 513.65 / DSM 816 / NCTC 3887 / NRRL 1</strain>
    </source>
</reference>
<dbReference type="Proteomes" id="UP000006701">
    <property type="component" value="Unassembled WGS sequence"/>
</dbReference>
<dbReference type="VEuPathDB" id="FungiDB:ACLA_007940"/>
<dbReference type="SUPFAM" id="SSF53056">
    <property type="entry name" value="beta-carbonic anhydrase, cab"/>
    <property type="match status" value="1"/>
</dbReference>
<evidence type="ECO:0000256" key="7">
    <source>
        <dbReference type="PIRSR" id="PIRSR601765-1"/>
    </source>
</evidence>
<organism evidence="9 10">
    <name type="scientific">Aspergillus clavatus (strain ATCC 1007 / CBS 513.65 / DSM 816 / NCTC 3887 / NRRL 1 / QM 1276 / 107)</name>
    <dbReference type="NCBI Taxonomy" id="344612"/>
    <lineage>
        <taxon>Eukaryota</taxon>
        <taxon>Fungi</taxon>
        <taxon>Dikarya</taxon>
        <taxon>Ascomycota</taxon>
        <taxon>Pezizomycotina</taxon>
        <taxon>Eurotiomycetes</taxon>
        <taxon>Eurotiomycetidae</taxon>
        <taxon>Eurotiales</taxon>
        <taxon>Aspergillaceae</taxon>
        <taxon>Aspergillus</taxon>
        <taxon>Aspergillus subgen. Fumigati</taxon>
    </lineage>
</organism>
<dbReference type="GO" id="GO:0004089">
    <property type="term" value="F:carbonate dehydratase activity"/>
    <property type="evidence" value="ECO:0007669"/>
    <property type="project" value="UniProtKB-UniRule"/>
</dbReference>
<dbReference type="OrthoDB" id="10248475at2759"/>
<dbReference type="HOGENOM" id="CLU_053879_7_0_1"/>
<dbReference type="GeneID" id="4705430"/>
<keyword evidence="10" id="KW-1185">Reference proteome</keyword>
<dbReference type="GO" id="GO:0071244">
    <property type="term" value="P:cellular response to carbon dioxide"/>
    <property type="evidence" value="ECO:0007669"/>
    <property type="project" value="TreeGrafter"/>
</dbReference>
<gene>
    <name evidence="9" type="ORF">ACLA_007940</name>
</gene>
<proteinExistence type="inferred from homology"/>
<dbReference type="EMBL" id="DS027051">
    <property type="protein sequence ID" value="EAW12034.1"/>
    <property type="molecule type" value="Genomic_DNA"/>
</dbReference>
<name>A1CDV7_ASPCL</name>
<dbReference type="SMART" id="SM00947">
    <property type="entry name" value="Pro_CA"/>
    <property type="match status" value="1"/>
</dbReference>
<keyword evidence="3 7" id="KW-0479">Metal-binding</keyword>
<comment type="cofactor">
    <cofactor evidence="7">
        <name>Zn(2+)</name>
        <dbReference type="ChEBI" id="CHEBI:29105"/>
    </cofactor>
    <text evidence="7">Binds 1 zinc ion per subunit.</text>
</comment>
<evidence type="ECO:0000256" key="2">
    <source>
        <dbReference type="ARBA" id="ARBA00012925"/>
    </source>
</evidence>
<evidence type="ECO:0000256" key="8">
    <source>
        <dbReference type="RuleBase" id="RU003956"/>
    </source>
</evidence>
<comment type="function">
    <text evidence="8">Reversible hydration of carbon dioxide.</text>
</comment>
<sequence>MTRQSCAYERRPLNTSSLPWRRQPGQQILWIGCSDSGCNEPENLGASRDEVFEYRNLGNILVDDLSWNTTLRYAIASLKIRDIVICGHYGCEIVKSTPNTGLSGPWSSILDRLRSTYHSTLDGVSEKEQNRTLVELNVLEQKRAMSRVPEIAEAVEQSDLKIHSVVHDAAARSGYQLIEPDR</sequence>
<dbReference type="GO" id="GO:0005737">
    <property type="term" value="C:cytoplasm"/>
    <property type="evidence" value="ECO:0007669"/>
    <property type="project" value="TreeGrafter"/>
</dbReference>
<evidence type="ECO:0000256" key="1">
    <source>
        <dbReference type="ARBA" id="ARBA00006217"/>
    </source>
</evidence>
<dbReference type="PANTHER" id="PTHR11002:SF76">
    <property type="entry name" value="CARBONIC ANHYDRASE"/>
    <property type="match status" value="1"/>
</dbReference>
<dbReference type="OMA" id="FKECTML"/>
<dbReference type="InterPro" id="IPR001765">
    <property type="entry name" value="Carbonic_anhydrase"/>
</dbReference>
<evidence type="ECO:0000313" key="9">
    <source>
        <dbReference type="EMBL" id="EAW12034.1"/>
    </source>
</evidence>
<keyword evidence="5 8" id="KW-0456">Lyase</keyword>
<dbReference type="PANTHER" id="PTHR11002">
    <property type="entry name" value="CARBONIC ANHYDRASE"/>
    <property type="match status" value="1"/>
</dbReference>
<dbReference type="Pfam" id="PF00484">
    <property type="entry name" value="Pro_CA"/>
    <property type="match status" value="1"/>
</dbReference>
<feature type="binding site" evidence="7">
    <location>
        <position position="33"/>
    </location>
    <ligand>
        <name>Zn(2+)</name>
        <dbReference type="ChEBI" id="CHEBI:29105"/>
    </ligand>
</feature>
<comment type="similarity">
    <text evidence="1 8">Belongs to the beta-class carbonic anhydrase family.</text>
</comment>